<evidence type="ECO:0000313" key="23">
    <source>
        <dbReference type="EMBL" id="VEB85734.1"/>
    </source>
</evidence>
<dbReference type="GO" id="GO:0005737">
    <property type="term" value="C:cytoplasm"/>
    <property type="evidence" value="ECO:0007669"/>
    <property type="project" value="UniProtKB-SubCell"/>
</dbReference>
<evidence type="ECO:0000256" key="3">
    <source>
        <dbReference type="ARBA" id="ARBA00011152"/>
    </source>
</evidence>
<keyword evidence="8" id="KW-0028">Amino-acid biosynthesis</keyword>
<evidence type="ECO:0000256" key="16">
    <source>
        <dbReference type="ARBA" id="ARBA00032399"/>
    </source>
</evidence>
<evidence type="ECO:0000256" key="5">
    <source>
        <dbReference type="ARBA" id="ARBA00012918"/>
    </source>
</evidence>
<evidence type="ECO:0000256" key="15">
    <source>
        <dbReference type="ARBA" id="ARBA00031411"/>
    </source>
</evidence>
<evidence type="ECO:0000256" key="13">
    <source>
        <dbReference type="ARBA" id="ARBA00025299"/>
    </source>
</evidence>
<comment type="catalytic activity">
    <reaction evidence="18">
        <text>L-glutamine + H2O = L-glutamate + NH4(+)</text>
        <dbReference type="Rhea" id="RHEA:15889"/>
        <dbReference type="ChEBI" id="CHEBI:15377"/>
        <dbReference type="ChEBI" id="CHEBI:28938"/>
        <dbReference type="ChEBI" id="CHEBI:29985"/>
        <dbReference type="ChEBI" id="CHEBI:58359"/>
        <dbReference type="EC" id="3.5.1.2"/>
    </reaction>
</comment>
<gene>
    <name evidence="23" type="primary">hisH</name>
    <name evidence="23" type="ORF">NCTC11075_00885</name>
</gene>
<evidence type="ECO:0000256" key="21">
    <source>
        <dbReference type="ARBA" id="ARBA00083157"/>
    </source>
</evidence>
<evidence type="ECO:0000256" key="12">
    <source>
        <dbReference type="ARBA" id="ARBA00023239"/>
    </source>
</evidence>
<dbReference type="EC" id="3.5.1.2" evidence="5"/>
<evidence type="ECO:0000259" key="22">
    <source>
        <dbReference type="Pfam" id="PF00117"/>
    </source>
</evidence>
<evidence type="ECO:0000313" key="24">
    <source>
        <dbReference type="Proteomes" id="UP000270272"/>
    </source>
</evidence>
<comment type="subunit">
    <text evidence="3">Heterodimer of HisH and HisF.</text>
</comment>
<evidence type="ECO:0000256" key="2">
    <source>
        <dbReference type="ARBA" id="ARBA00005091"/>
    </source>
</evidence>
<evidence type="ECO:0000256" key="11">
    <source>
        <dbReference type="ARBA" id="ARBA00023102"/>
    </source>
</evidence>
<accession>A0A447UHF7</accession>
<evidence type="ECO:0000256" key="19">
    <source>
        <dbReference type="ARBA" id="ARBA00071095"/>
    </source>
</evidence>
<keyword evidence="23" id="KW-0328">Glycosyltransferase</keyword>
<evidence type="ECO:0000256" key="1">
    <source>
        <dbReference type="ARBA" id="ARBA00004496"/>
    </source>
</evidence>
<evidence type="ECO:0000256" key="9">
    <source>
        <dbReference type="ARBA" id="ARBA00022801"/>
    </source>
</evidence>
<comment type="subcellular location">
    <subcellularLocation>
        <location evidence="1">Cytoplasm</location>
    </subcellularLocation>
</comment>
<dbReference type="GO" id="GO:0016829">
    <property type="term" value="F:lyase activity"/>
    <property type="evidence" value="ECO:0007669"/>
    <property type="project" value="UniProtKB-KW"/>
</dbReference>
<sequence>MNVVILDTGCANLNSVKSAVARHGYDPLVSRDPEVVLKADKLFLPGVGTAQAAMDQLRERELVELIKACTQPVLGICLGMQILGRHSEETNGVDLLGIIDQDVPKMTDFGLPLPHMGWNRVYPQAGNRLFQGIEDGAWFYFVHSYAMPVNPWTIAQCNYGETLHCGSAKRQFLRRAVPPGTFRCRWRAVAEKLPGDVMIIPALDLIDGTVVRLHQGDLRPAA</sequence>
<dbReference type="CDD" id="cd01748">
    <property type="entry name" value="GATase1_IGP_Synthase"/>
    <property type="match status" value="1"/>
</dbReference>
<dbReference type="Proteomes" id="UP000270272">
    <property type="component" value="Chromosome"/>
</dbReference>
<dbReference type="GO" id="GO:0000105">
    <property type="term" value="P:L-histidine biosynthetic process"/>
    <property type="evidence" value="ECO:0007669"/>
    <property type="project" value="UniProtKB-UniPathway"/>
</dbReference>
<evidence type="ECO:0000256" key="20">
    <source>
        <dbReference type="ARBA" id="ARBA00077616"/>
    </source>
</evidence>
<evidence type="ECO:0000256" key="4">
    <source>
        <dbReference type="ARBA" id="ARBA00012809"/>
    </source>
</evidence>
<dbReference type="SUPFAM" id="SSF52317">
    <property type="entry name" value="Class I glutamine amidotransferase-like"/>
    <property type="match status" value="1"/>
</dbReference>
<dbReference type="Pfam" id="PF00117">
    <property type="entry name" value="GATase"/>
    <property type="match status" value="1"/>
</dbReference>
<evidence type="ECO:0000256" key="18">
    <source>
        <dbReference type="ARBA" id="ARBA00049534"/>
    </source>
</evidence>
<dbReference type="NCBIfam" id="TIGR01855">
    <property type="entry name" value="IMP_synth_hisH"/>
    <property type="match status" value="1"/>
</dbReference>
<evidence type="ECO:0000256" key="8">
    <source>
        <dbReference type="ARBA" id="ARBA00022605"/>
    </source>
</evidence>
<dbReference type="InterPro" id="IPR010139">
    <property type="entry name" value="Imidazole-glycPsynth_HisH"/>
</dbReference>
<protein>
    <recommendedName>
        <fullName evidence="6">Imidazole glycerol phosphate synthase subunit HisH</fullName>
        <ecNumber evidence="5">3.5.1.2</ecNumber>
        <ecNumber evidence="4">4.3.2.10</ecNumber>
    </recommendedName>
    <alternativeName>
        <fullName evidence="14">IGP synthase glutaminase subunit</fullName>
    </alternativeName>
    <alternativeName>
        <fullName evidence="15 21">IGP synthase subunit HisH</fullName>
    </alternativeName>
    <alternativeName>
        <fullName evidence="16 20">ImGP synthase subunit HisH</fullName>
    </alternativeName>
    <alternativeName>
        <fullName evidence="19">Imidazole glycerol phosphate synthase subunit hisH</fullName>
    </alternativeName>
</protein>
<dbReference type="PROSITE" id="PS51273">
    <property type="entry name" value="GATASE_TYPE_1"/>
    <property type="match status" value="1"/>
</dbReference>
<keyword evidence="12" id="KW-0456">Lyase</keyword>
<evidence type="ECO:0000256" key="14">
    <source>
        <dbReference type="ARBA" id="ARBA00030129"/>
    </source>
</evidence>
<comment type="pathway">
    <text evidence="2">Amino-acid biosynthesis; L-histidine biosynthesis; L-histidine from 5-phospho-alpha-D-ribose 1-diphosphate: step 5/9.</text>
</comment>
<feature type="domain" description="Glutamine amidotransferase" evidence="22">
    <location>
        <begin position="16"/>
        <end position="149"/>
    </location>
</feature>
<dbReference type="GO" id="GO:0004359">
    <property type="term" value="F:glutaminase activity"/>
    <property type="evidence" value="ECO:0007669"/>
    <property type="project" value="UniProtKB-EC"/>
</dbReference>
<comment type="catalytic activity">
    <reaction evidence="17">
        <text>5-[(5-phospho-1-deoxy-D-ribulos-1-ylimino)methylamino]-1-(5-phospho-beta-D-ribosyl)imidazole-4-carboxamide + L-glutamine = D-erythro-1-(imidazol-4-yl)glycerol 3-phosphate + 5-amino-1-(5-phospho-beta-D-ribosyl)imidazole-4-carboxamide + L-glutamate + H(+)</text>
        <dbReference type="Rhea" id="RHEA:24793"/>
        <dbReference type="ChEBI" id="CHEBI:15378"/>
        <dbReference type="ChEBI" id="CHEBI:29985"/>
        <dbReference type="ChEBI" id="CHEBI:58278"/>
        <dbReference type="ChEBI" id="CHEBI:58359"/>
        <dbReference type="ChEBI" id="CHEBI:58475"/>
        <dbReference type="ChEBI" id="CHEBI:58525"/>
        <dbReference type="EC" id="4.3.2.10"/>
    </reaction>
</comment>
<dbReference type="PANTHER" id="PTHR42701">
    <property type="entry name" value="IMIDAZOLE GLYCEROL PHOSPHATE SYNTHASE SUBUNIT HISH"/>
    <property type="match status" value="1"/>
</dbReference>
<dbReference type="EMBL" id="LR134204">
    <property type="protein sequence ID" value="VEB85734.1"/>
    <property type="molecule type" value="Genomic_DNA"/>
</dbReference>
<keyword evidence="11" id="KW-0368">Histidine biosynthesis</keyword>
<evidence type="ECO:0000256" key="17">
    <source>
        <dbReference type="ARBA" id="ARBA00047838"/>
    </source>
</evidence>
<dbReference type="InterPro" id="IPR029062">
    <property type="entry name" value="Class_I_gatase-like"/>
</dbReference>
<dbReference type="AlphaFoldDB" id="A0A447UHF7"/>
<keyword evidence="7" id="KW-0963">Cytoplasm</keyword>
<dbReference type="FunFam" id="3.40.50.880:FF:000009">
    <property type="entry name" value="Imidazole glycerol phosphate synthase subunit HisH"/>
    <property type="match status" value="1"/>
</dbReference>
<dbReference type="PANTHER" id="PTHR42701:SF1">
    <property type="entry name" value="IMIDAZOLE GLYCEROL PHOSPHATE SYNTHASE SUBUNIT HISH"/>
    <property type="match status" value="1"/>
</dbReference>
<keyword evidence="23" id="KW-0808">Transferase</keyword>
<evidence type="ECO:0000256" key="7">
    <source>
        <dbReference type="ARBA" id="ARBA00022490"/>
    </source>
</evidence>
<dbReference type="InterPro" id="IPR017926">
    <property type="entry name" value="GATASE"/>
</dbReference>
<dbReference type="UniPathway" id="UPA00031">
    <property type="reaction ID" value="UER00010"/>
</dbReference>
<comment type="function">
    <text evidence="13">IGPS catalyzes the conversion of PRFAR and glutamine to IGP, AICAR and glutamate. The HisH subunit catalyzes the hydrolysis of glutamine to glutamate and ammonia as part of the synthesis of IGP and AICAR. The resulting ammonia molecule is channeled to the active site of HisF.</text>
</comment>
<keyword evidence="9" id="KW-0378">Hydrolase</keyword>
<dbReference type="Gene3D" id="3.40.50.880">
    <property type="match status" value="1"/>
</dbReference>
<organism evidence="23 24">
    <name type="scientific">Citrobacter koseri</name>
    <name type="common">Citrobacter diversus</name>
    <dbReference type="NCBI Taxonomy" id="545"/>
    <lineage>
        <taxon>Bacteria</taxon>
        <taxon>Pseudomonadati</taxon>
        <taxon>Pseudomonadota</taxon>
        <taxon>Gammaproteobacteria</taxon>
        <taxon>Enterobacterales</taxon>
        <taxon>Enterobacteriaceae</taxon>
        <taxon>Citrobacter</taxon>
    </lineage>
</organism>
<name>A0A447UHF7_CITKO</name>
<keyword evidence="10" id="KW-0315">Glutamine amidotransferase</keyword>
<reference evidence="23 24" key="1">
    <citation type="submission" date="2018-12" db="EMBL/GenBank/DDBJ databases">
        <authorList>
            <consortium name="Pathogen Informatics"/>
        </authorList>
    </citation>
    <scope>NUCLEOTIDE SEQUENCE [LARGE SCALE GENOMIC DNA]</scope>
    <source>
        <strain evidence="23 24">NCTC11075</strain>
    </source>
</reference>
<proteinExistence type="predicted"/>
<dbReference type="EC" id="4.3.2.10" evidence="4"/>
<evidence type="ECO:0000256" key="6">
    <source>
        <dbReference type="ARBA" id="ARBA00016320"/>
    </source>
</evidence>
<dbReference type="GO" id="GO:0000107">
    <property type="term" value="F:imidazoleglycerol-phosphate synthase activity"/>
    <property type="evidence" value="ECO:0007669"/>
    <property type="project" value="RHEA"/>
</dbReference>
<evidence type="ECO:0000256" key="10">
    <source>
        <dbReference type="ARBA" id="ARBA00022962"/>
    </source>
</evidence>